<dbReference type="Pfam" id="PF02796">
    <property type="entry name" value="HTH_7"/>
    <property type="match status" value="1"/>
</dbReference>
<dbReference type="InterPro" id="IPR009057">
    <property type="entry name" value="Homeodomain-like_sf"/>
</dbReference>
<evidence type="ECO:0000259" key="1">
    <source>
        <dbReference type="PROSITE" id="PS50943"/>
    </source>
</evidence>
<dbReference type="SUPFAM" id="SSF47413">
    <property type="entry name" value="lambda repressor-like DNA-binding domains"/>
    <property type="match status" value="1"/>
</dbReference>
<sequence length="167" mass="18452">MQLKIALAGAIRALRQQRQLRHEDLSDVSVKSKLSALERGETSITLEKFESLAEALDIEPLALFAICLSVRRDAPYSSLIESASEQLRAFDQAGGMDLLAGQFADDTVAYRKPGKPQNKVNEEKIRKLKQQGMGQTQVARETGLALSTVHRYWKRIEAEGDGGKAVL</sequence>
<comment type="caution">
    <text evidence="2">The sequence shown here is derived from an EMBL/GenBank/DDBJ whole genome shotgun (WGS) entry which is preliminary data.</text>
</comment>
<dbReference type="Gene3D" id="1.10.10.60">
    <property type="entry name" value="Homeodomain-like"/>
    <property type="match status" value="1"/>
</dbReference>
<feature type="domain" description="HTH cro/C1-type" evidence="1">
    <location>
        <begin position="11"/>
        <end position="64"/>
    </location>
</feature>
<proteinExistence type="predicted"/>
<dbReference type="Gene3D" id="1.10.260.40">
    <property type="entry name" value="lambda repressor-like DNA-binding domains"/>
    <property type="match status" value="1"/>
</dbReference>
<evidence type="ECO:0000313" key="2">
    <source>
        <dbReference type="EMBL" id="MBA6060197.1"/>
    </source>
</evidence>
<dbReference type="InterPro" id="IPR010982">
    <property type="entry name" value="Lambda_DNA-bd_dom_sf"/>
</dbReference>
<name>A0A7W2JJN9_9PSED</name>
<protein>
    <submittedName>
        <fullName evidence="2">Transcriptional regulator</fullName>
    </submittedName>
</protein>
<dbReference type="InterPro" id="IPR006120">
    <property type="entry name" value="Resolvase_HTH_dom"/>
</dbReference>
<dbReference type="InterPro" id="IPR001387">
    <property type="entry name" value="Cro/C1-type_HTH"/>
</dbReference>
<dbReference type="Pfam" id="PF01381">
    <property type="entry name" value="HTH_3"/>
    <property type="match status" value="1"/>
</dbReference>
<dbReference type="EMBL" id="JACGCU010000020">
    <property type="protein sequence ID" value="MBA6060197.1"/>
    <property type="molecule type" value="Genomic_DNA"/>
</dbReference>
<dbReference type="GO" id="GO:0003677">
    <property type="term" value="F:DNA binding"/>
    <property type="evidence" value="ECO:0007669"/>
    <property type="project" value="InterPro"/>
</dbReference>
<dbReference type="GO" id="GO:0000150">
    <property type="term" value="F:DNA strand exchange activity"/>
    <property type="evidence" value="ECO:0007669"/>
    <property type="project" value="InterPro"/>
</dbReference>
<evidence type="ECO:0000313" key="3">
    <source>
        <dbReference type="Proteomes" id="UP000556620"/>
    </source>
</evidence>
<dbReference type="CDD" id="cd00093">
    <property type="entry name" value="HTH_XRE"/>
    <property type="match status" value="1"/>
</dbReference>
<dbReference type="AlphaFoldDB" id="A0A7W2JJN9"/>
<dbReference type="SUPFAM" id="SSF46689">
    <property type="entry name" value="Homeodomain-like"/>
    <property type="match status" value="1"/>
</dbReference>
<dbReference type="SMART" id="SM00530">
    <property type="entry name" value="HTH_XRE"/>
    <property type="match status" value="1"/>
</dbReference>
<accession>A0A7W2JJN9</accession>
<dbReference type="PROSITE" id="PS50943">
    <property type="entry name" value="HTH_CROC1"/>
    <property type="match status" value="1"/>
</dbReference>
<gene>
    <name evidence="2" type="ORF">H4C44_13550</name>
</gene>
<organism evidence="2 3">
    <name type="scientific">Pseudomonas juntendi</name>
    <dbReference type="NCBI Taxonomy" id="2666183"/>
    <lineage>
        <taxon>Bacteria</taxon>
        <taxon>Pseudomonadati</taxon>
        <taxon>Pseudomonadota</taxon>
        <taxon>Gammaproteobacteria</taxon>
        <taxon>Pseudomonadales</taxon>
        <taxon>Pseudomonadaceae</taxon>
        <taxon>Pseudomonas</taxon>
    </lineage>
</organism>
<reference evidence="2 3" key="1">
    <citation type="submission" date="2020-07" db="EMBL/GenBank/DDBJ databases">
        <title>Diversity of carbapenemase encoding genes among Pseudomonas putida group clinical isolates in a tertiary Brazilian hospital.</title>
        <authorList>
            <person name="Alberto-Lei F."/>
            <person name="Nodari C.S."/>
            <person name="Streling A.P."/>
            <person name="Paulino J.T."/>
            <person name="Bessa-Neto F.O."/>
            <person name="Cayo R."/>
            <person name="Gales A.C."/>
        </authorList>
    </citation>
    <scope>NUCLEOTIDE SEQUENCE [LARGE SCALE GENOMIC DNA]</scope>
    <source>
        <strain evidence="2 3">14535</strain>
    </source>
</reference>
<dbReference type="Proteomes" id="UP000556620">
    <property type="component" value="Unassembled WGS sequence"/>
</dbReference>
<dbReference type="RefSeq" id="WP_182367541.1">
    <property type="nucleotide sequence ID" value="NZ_JACGCU010000020.1"/>
</dbReference>